<keyword evidence="4" id="KW-0472">Membrane</keyword>
<dbReference type="RefSeq" id="WP_011188693.1">
    <property type="nucleotide sequence ID" value="NC_006138.1"/>
</dbReference>
<dbReference type="NCBIfam" id="TIGR02532">
    <property type="entry name" value="IV_pilin_GFxxxE"/>
    <property type="match status" value="1"/>
</dbReference>
<evidence type="ECO:0000256" key="1">
    <source>
        <dbReference type="ARBA" id="ARBA00005233"/>
    </source>
</evidence>
<dbReference type="PANTHER" id="PTHR30093:SF34">
    <property type="entry name" value="PREPILIN PEPTIDASE-DEPENDENT PROTEIN D"/>
    <property type="match status" value="1"/>
</dbReference>
<name>Q6AN93_DESPS</name>
<evidence type="ECO:0000256" key="2">
    <source>
        <dbReference type="ARBA" id="ARBA00022481"/>
    </source>
</evidence>
<evidence type="ECO:0000313" key="5">
    <source>
        <dbReference type="EMBL" id="CAG36181.1"/>
    </source>
</evidence>
<gene>
    <name evidence="5" type="ordered locus">DP1452</name>
</gene>
<keyword evidence="3" id="KW-0281">Fimbrium</keyword>
<dbReference type="InterPro" id="IPR001082">
    <property type="entry name" value="Pilin"/>
</dbReference>
<feature type="transmembrane region" description="Helical" evidence="4">
    <location>
        <begin position="12"/>
        <end position="31"/>
    </location>
</feature>
<dbReference type="InterPro" id="IPR012902">
    <property type="entry name" value="N_methyl_site"/>
</dbReference>
<organism evidence="5 6">
    <name type="scientific">Desulfotalea psychrophila (strain LSv54 / DSM 12343)</name>
    <dbReference type="NCBI Taxonomy" id="177439"/>
    <lineage>
        <taxon>Bacteria</taxon>
        <taxon>Pseudomonadati</taxon>
        <taxon>Thermodesulfobacteriota</taxon>
        <taxon>Desulfobulbia</taxon>
        <taxon>Desulfobulbales</taxon>
        <taxon>Desulfocapsaceae</taxon>
        <taxon>Desulfotalea</taxon>
    </lineage>
</organism>
<dbReference type="KEGG" id="dps:DP1452"/>
<dbReference type="Gene3D" id="3.30.700.10">
    <property type="entry name" value="Glycoprotein, Type 4 Pilin"/>
    <property type="match status" value="1"/>
</dbReference>
<dbReference type="InterPro" id="IPR045584">
    <property type="entry name" value="Pilin-like"/>
</dbReference>
<dbReference type="Proteomes" id="UP000000602">
    <property type="component" value="Chromosome"/>
</dbReference>
<dbReference type="PROSITE" id="PS00409">
    <property type="entry name" value="PROKAR_NTER_METHYL"/>
    <property type="match status" value="1"/>
</dbReference>
<keyword evidence="2" id="KW-0488">Methylation</keyword>
<accession>Q6AN93</accession>
<dbReference type="eggNOG" id="COG4969">
    <property type="taxonomic scope" value="Bacteria"/>
</dbReference>
<dbReference type="EMBL" id="CR522870">
    <property type="protein sequence ID" value="CAG36181.1"/>
    <property type="molecule type" value="Genomic_DNA"/>
</dbReference>
<keyword evidence="6" id="KW-1185">Reference proteome</keyword>
<dbReference type="GO" id="GO:0007155">
    <property type="term" value="P:cell adhesion"/>
    <property type="evidence" value="ECO:0007669"/>
    <property type="project" value="InterPro"/>
</dbReference>
<dbReference type="HOGENOM" id="CLU_091705_4_0_7"/>
<protein>
    <submittedName>
        <fullName evidence="5">Related to fimbrial protein [Precursor]</fullName>
    </submittedName>
</protein>
<dbReference type="Pfam" id="PF07963">
    <property type="entry name" value="N_methyl"/>
    <property type="match status" value="1"/>
</dbReference>
<dbReference type="SUPFAM" id="SSF54523">
    <property type="entry name" value="Pili subunits"/>
    <property type="match status" value="1"/>
</dbReference>
<dbReference type="OrthoDB" id="5918848at2"/>
<reference evidence="6" key="1">
    <citation type="journal article" date="2004" name="Environ. Microbiol.">
        <title>The genome of Desulfotalea psychrophila, a sulfate-reducing bacterium from permanently cold Arctic sediments.</title>
        <authorList>
            <person name="Rabus R."/>
            <person name="Ruepp A."/>
            <person name="Frickey T."/>
            <person name="Rattei T."/>
            <person name="Fartmann B."/>
            <person name="Stark M."/>
            <person name="Bauer M."/>
            <person name="Zibat A."/>
            <person name="Lombardot T."/>
            <person name="Becker I."/>
            <person name="Amann J."/>
            <person name="Gellner K."/>
            <person name="Teeling H."/>
            <person name="Leuschner W.D."/>
            <person name="Gloeckner F.-O."/>
            <person name="Lupas A.N."/>
            <person name="Amann R."/>
            <person name="Klenk H.-P."/>
        </authorList>
    </citation>
    <scope>NUCLEOTIDE SEQUENCE [LARGE SCALE GENOMIC DNA]</scope>
    <source>
        <strain evidence="6">DSM 12343 / LSv54</strain>
    </source>
</reference>
<dbReference type="GO" id="GO:0044096">
    <property type="term" value="C:type IV pilus"/>
    <property type="evidence" value="ECO:0007669"/>
    <property type="project" value="TreeGrafter"/>
</dbReference>
<evidence type="ECO:0000313" key="6">
    <source>
        <dbReference type="Proteomes" id="UP000000602"/>
    </source>
</evidence>
<evidence type="ECO:0000256" key="4">
    <source>
        <dbReference type="SAM" id="Phobius"/>
    </source>
</evidence>
<dbReference type="STRING" id="177439.DP1452"/>
<proteinExistence type="inferred from homology"/>
<dbReference type="AlphaFoldDB" id="Q6AN93"/>
<comment type="similarity">
    <text evidence="1 3">Belongs to the N-Me-Phe pilin family.</text>
</comment>
<dbReference type="PANTHER" id="PTHR30093">
    <property type="entry name" value="GENERAL SECRETION PATHWAY PROTEIN G"/>
    <property type="match status" value="1"/>
</dbReference>
<keyword evidence="4" id="KW-1133">Transmembrane helix</keyword>
<keyword evidence="4" id="KW-0812">Transmembrane</keyword>
<sequence>MKKALKNQQGFTLIELMIVVAIIGILAAVAIPQYQNYTKRAKVTEGLNMAGAAKTAVSEYYQSQNVLPTSLAEAGISTVDTDIVKSLGIGASGVITVTFKAPVLLDATIVLTPSLSTTGAGLTWTCTNTGTDMDNYVPANCR</sequence>
<dbReference type="Pfam" id="PF00114">
    <property type="entry name" value="Pilin"/>
    <property type="match status" value="1"/>
</dbReference>
<dbReference type="GO" id="GO:0043107">
    <property type="term" value="P:type IV pilus-dependent motility"/>
    <property type="evidence" value="ECO:0007669"/>
    <property type="project" value="TreeGrafter"/>
</dbReference>
<evidence type="ECO:0000256" key="3">
    <source>
        <dbReference type="RuleBase" id="RU000389"/>
    </source>
</evidence>